<comment type="caution">
    <text evidence="8">The sequence shown here is derived from an EMBL/GenBank/DDBJ whole genome shotgun (WGS) entry which is preliminary data.</text>
</comment>
<proteinExistence type="inferred from homology"/>
<evidence type="ECO:0000256" key="4">
    <source>
        <dbReference type="ARBA" id="ARBA00022679"/>
    </source>
</evidence>
<dbReference type="PANTHER" id="PTHR48043">
    <property type="entry name" value="EG:EG0003.4 PROTEIN-RELATED"/>
    <property type="match status" value="1"/>
</dbReference>
<sequence>RLSLFITHCGQGSTIEATSAGLPLIVIPVMADQKRNAQTIARLGTGVVLEKGRLSEEDALEKAIREVLENEKYSAKAKLVREQIRRRPFSPKEIFVRNFEFMAKYGPLRQLDHYGCNLNFFVYYSIDVISFISLLIMLSLVLIHMSLRMVVCRCFRCIK</sequence>
<accession>A0AAN5D9M1</accession>
<organism evidence="8 9">
    <name type="scientific">Pristionchus mayeri</name>
    <dbReference type="NCBI Taxonomy" id="1317129"/>
    <lineage>
        <taxon>Eukaryota</taxon>
        <taxon>Metazoa</taxon>
        <taxon>Ecdysozoa</taxon>
        <taxon>Nematoda</taxon>
        <taxon>Chromadorea</taxon>
        <taxon>Rhabditida</taxon>
        <taxon>Rhabditina</taxon>
        <taxon>Diplogasteromorpha</taxon>
        <taxon>Diplogasteroidea</taxon>
        <taxon>Neodiplogasteridae</taxon>
        <taxon>Pristionchus</taxon>
    </lineage>
</organism>
<dbReference type="AlphaFoldDB" id="A0AAN5D9M1"/>
<evidence type="ECO:0000256" key="6">
    <source>
        <dbReference type="ARBA" id="ARBA00047475"/>
    </source>
</evidence>
<keyword evidence="4" id="KW-0808">Transferase</keyword>
<evidence type="ECO:0000256" key="1">
    <source>
        <dbReference type="ARBA" id="ARBA00009995"/>
    </source>
</evidence>
<dbReference type="SUPFAM" id="SSF53756">
    <property type="entry name" value="UDP-Glycosyltransferase/glycogen phosphorylase"/>
    <property type="match status" value="1"/>
</dbReference>
<keyword evidence="7" id="KW-0812">Transmembrane</keyword>
<dbReference type="GO" id="GO:0015020">
    <property type="term" value="F:glucuronosyltransferase activity"/>
    <property type="evidence" value="ECO:0007669"/>
    <property type="project" value="UniProtKB-EC"/>
</dbReference>
<reference evidence="9" key="1">
    <citation type="submission" date="2022-10" db="EMBL/GenBank/DDBJ databases">
        <title>Genome assembly of Pristionchus species.</title>
        <authorList>
            <person name="Yoshida K."/>
            <person name="Sommer R.J."/>
        </authorList>
    </citation>
    <scope>NUCLEOTIDE SEQUENCE [LARGE SCALE GENOMIC DNA]</scope>
    <source>
        <strain evidence="9">RS5460</strain>
    </source>
</reference>
<evidence type="ECO:0000313" key="9">
    <source>
        <dbReference type="Proteomes" id="UP001328107"/>
    </source>
</evidence>
<keyword evidence="9" id="KW-1185">Reference proteome</keyword>
<dbReference type="Pfam" id="PF00201">
    <property type="entry name" value="UDPGT"/>
    <property type="match status" value="1"/>
</dbReference>
<comment type="similarity">
    <text evidence="1">Belongs to the UDP-glycosyltransferase family.</text>
</comment>
<evidence type="ECO:0000256" key="2">
    <source>
        <dbReference type="ARBA" id="ARBA00012544"/>
    </source>
</evidence>
<dbReference type="Proteomes" id="UP001328107">
    <property type="component" value="Unassembled WGS sequence"/>
</dbReference>
<protein>
    <recommendedName>
        <fullName evidence="2">glucuronosyltransferase</fullName>
        <ecNumber evidence="2">2.4.1.17</ecNumber>
    </recommendedName>
</protein>
<keyword evidence="7" id="KW-0472">Membrane</keyword>
<dbReference type="Gene3D" id="3.40.50.2000">
    <property type="entry name" value="Glycogen Phosphorylase B"/>
    <property type="match status" value="1"/>
</dbReference>
<keyword evidence="5" id="KW-0732">Signal</keyword>
<evidence type="ECO:0000313" key="8">
    <source>
        <dbReference type="EMBL" id="GMR58577.1"/>
    </source>
</evidence>
<evidence type="ECO:0000256" key="5">
    <source>
        <dbReference type="ARBA" id="ARBA00022729"/>
    </source>
</evidence>
<evidence type="ECO:0000256" key="3">
    <source>
        <dbReference type="ARBA" id="ARBA00022676"/>
    </source>
</evidence>
<feature type="transmembrane region" description="Helical" evidence="7">
    <location>
        <begin position="121"/>
        <end position="143"/>
    </location>
</feature>
<feature type="non-terminal residue" evidence="8">
    <location>
        <position position="1"/>
    </location>
</feature>
<dbReference type="InterPro" id="IPR050271">
    <property type="entry name" value="UDP-glycosyltransferase"/>
</dbReference>
<gene>
    <name evidence="8" type="ORF">PMAYCL1PPCAC_28772</name>
</gene>
<dbReference type="EC" id="2.4.1.17" evidence="2"/>
<dbReference type="EMBL" id="BTRK01000006">
    <property type="protein sequence ID" value="GMR58577.1"/>
    <property type="molecule type" value="Genomic_DNA"/>
</dbReference>
<evidence type="ECO:0000256" key="7">
    <source>
        <dbReference type="SAM" id="Phobius"/>
    </source>
</evidence>
<dbReference type="InterPro" id="IPR002213">
    <property type="entry name" value="UDP_glucos_trans"/>
</dbReference>
<keyword evidence="3" id="KW-0328">Glycosyltransferase</keyword>
<dbReference type="PANTHER" id="PTHR48043:SF23">
    <property type="entry name" value="UDP-GLUCURONOSYLTRANSFERASE"/>
    <property type="match status" value="1"/>
</dbReference>
<keyword evidence="7" id="KW-1133">Transmembrane helix</keyword>
<comment type="catalytic activity">
    <reaction evidence="6">
        <text>glucuronate acceptor + UDP-alpha-D-glucuronate = acceptor beta-D-glucuronoside + UDP + H(+)</text>
        <dbReference type="Rhea" id="RHEA:21032"/>
        <dbReference type="ChEBI" id="CHEBI:15378"/>
        <dbReference type="ChEBI" id="CHEBI:58052"/>
        <dbReference type="ChEBI" id="CHEBI:58223"/>
        <dbReference type="ChEBI" id="CHEBI:132367"/>
        <dbReference type="ChEBI" id="CHEBI:132368"/>
        <dbReference type="EC" id="2.4.1.17"/>
    </reaction>
</comment>
<name>A0AAN5D9M1_9BILA</name>